<dbReference type="InterPro" id="IPR043426">
    <property type="entry name" value="MltB-like"/>
</dbReference>
<evidence type="ECO:0000256" key="2">
    <source>
        <dbReference type="SAM" id="SignalP"/>
    </source>
</evidence>
<dbReference type="NCBIfam" id="TIGR02282">
    <property type="entry name" value="MltB"/>
    <property type="match status" value="1"/>
</dbReference>
<dbReference type="GO" id="GO:0009253">
    <property type="term" value="P:peptidoglycan catabolic process"/>
    <property type="evidence" value="ECO:0007669"/>
    <property type="project" value="TreeGrafter"/>
</dbReference>
<keyword evidence="5" id="KW-1185">Reference proteome</keyword>
<name>A0AAV3U158_9ALTE</name>
<dbReference type="InterPro" id="IPR011757">
    <property type="entry name" value="Lytic_transglycosylase_MltB"/>
</dbReference>
<organism evidence="4 5">
    <name type="scientific">Halioxenophilus aromaticivorans</name>
    <dbReference type="NCBI Taxonomy" id="1306992"/>
    <lineage>
        <taxon>Bacteria</taxon>
        <taxon>Pseudomonadati</taxon>
        <taxon>Pseudomonadota</taxon>
        <taxon>Gammaproteobacteria</taxon>
        <taxon>Alteromonadales</taxon>
        <taxon>Alteromonadaceae</taxon>
        <taxon>Halioxenophilus</taxon>
    </lineage>
</organism>
<evidence type="ECO:0000259" key="3">
    <source>
        <dbReference type="Pfam" id="PF13406"/>
    </source>
</evidence>
<dbReference type="AlphaFoldDB" id="A0AAV3U158"/>
<dbReference type="SUPFAM" id="SSF53955">
    <property type="entry name" value="Lysozyme-like"/>
    <property type="match status" value="1"/>
</dbReference>
<evidence type="ECO:0000313" key="4">
    <source>
        <dbReference type="EMBL" id="GAA4939074.1"/>
    </source>
</evidence>
<dbReference type="PANTHER" id="PTHR30163">
    <property type="entry name" value="MEMBRANE-BOUND LYTIC MUREIN TRANSGLYCOSYLASE B"/>
    <property type="match status" value="1"/>
</dbReference>
<dbReference type="Proteomes" id="UP001409585">
    <property type="component" value="Unassembled WGS sequence"/>
</dbReference>
<dbReference type="InterPro" id="IPR023346">
    <property type="entry name" value="Lysozyme-like_dom_sf"/>
</dbReference>
<proteinExistence type="predicted"/>
<sequence length="346" mass="38520">MKLPIPNRIAKCLLTALATTAVAAANVQADSYQAHPQAKQFIDEMVKEQGFDRGQLEAWFSQAERKDSILEAIARPAERVKSWKDYRKIFVTPTRIEQGVVFWKENADILAKASEQFGVPEEIVVAILGVETRYGAHKGSYRVIDALSTLAFDYPPRSKFFRKELKEFLLLAKEQGKSPMDLTGSYAGAMGYGQFMPSSYRAYAYDFNDDGFTDIWASTTDAIGSIANYFVRHGWKADQPVVVPLKAEAKHDTKLIDDNLKPSRSLSEVTSAGYLPLVKMALPDPVRVIELDGANGNEYWLGMHNFYVITRYNHSTMYALSVFQLGQAVAEAYQAEQGLASTGAEG</sequence>
<dbReference type="Gene3D" id="1.10.530.10">
    <property type="match status" value="1"/>
</dbReference>
<feature type="signal peptide" evidence="2">
    <location>
        <begin position="1"/>
        <end position="23"/>
    </location>
</feature>
<feature type="chain" id="PRO_5043595816" evidence="2">
    <location>
        <begin position="24"/>
        <end position="346"/>
    </location>
</feature>
<accession>A0AAV3U158</accession>
<dbReference type="Gene3D" id="1.10.8.350">
    <property type="entry name" value="Bacterial muramidase"/>
    <property type="match status" value="1"/>
</dbReference>
<evidence type="ECO:0000313" key="5">
    <source>
        <dbReference type="Proteomes" id="UP001409585"/>
    </source>
</evidence>
<feature type="active site" evidence="1">
    <location>
        <position position="131"/>
    </location>
</feature>
<dbReference type="EMBL" id="BAABLX010000009">
    <property type="protein sequence ID" value="GAA4939074.1"/>
    <property type="molecule type" value="Genomic_DNA"/>
</dbReference>
<keyword evidence="2" id="KW-0732">Signal</keyword>
<dbReference type="Pfam" id="PF13406">
    <property type="entry name" value="SLT_2"/>
    <property type="match status" value="1"/>
</dbReference>
<gene>
    <name evidence="4" type="primary">mltB</name>
    <name evidence="4" type="ORF">GCM10025791_16540</name>
</gene>
<comment type="caution">
    <text evidence="4">The sequence shown here is derived from an EMBL/GenBank/DDBJ whole genome shotgun (WGS) entry which is preliminary data.</text>
</comment>
<evidence type="ECO:0000256" key="1">
    <source>
        <dbReference type="PIRSR" id="PIRSR611757-1"/>
    </source>
</evidence>
<protein>
    <submittedName>
        <fullName evidence="4">Lytic murein transglycosylase B</fullName>
    </submittedName>
</protein>
<dbReference type="GO" id="GO:0008933">
    <property type="term" value="F:peptidoglycan lytic transglycosylase activity"/>
    <property type="evidence" value="ECO:0007669"/>
    <property type="project" value="TreeGrafter"/>
</dbReference>
<reference evidence="5" key="1">
    <citation type="journal article" date="2019" name="Int. J. Syst. Evol. Microbiol.">
        <title>The Global Catalogue of Microorganisms (GCM) 10K type strain sequencing project: providing services to taxonomists for standard genome sequencing and annotation.</title>
        <authorList>
            <consortium name="The Broad Institute Genomics Platform"/>
            <consortium name="The Broad Institute Genome Sequencing Center for Infectious Disease"/>
            <person name="Wu L."/>
            <person name="Ma J."/>
        </authorList>
    </citation>
    <scope>NUCLEOTIDE SEQUENCE [LARGE SCALE GENOMIC DNA]</scope>
    <source>
        <strain evidence="5">JCM 19134</strain>
    </source>
</reference>
<dbReference type="FunFam" id="1.10.8.350:FF:000001">
    <property type="entry name" value="Lytic murein transglycosylase B"/>
    <property type="match status" value="1"/>
</dbReference>
<dbReference type="RefSeq" id="WP_345419954.1">
    <property type="nucleotide sequence ID" value="NZ_AP031496.1"/>
</dbReference>
<feature type="domain" description="Transglycosylase SLT" evidence="3">
    <location>
        <begin position="35"/>
        <end position="327"/>
    </location>
</feature>
<dbReference type="PANTHER" id="PTHR30163:SF9">
    <property type="entry name" value="MEMBRANE-BOUND LYTIC MUREIN TRANSGLYCOSYLASE B"/>
    <property type="match status" value="1"/>
</dbReference>
<dbReference type="InterPro" id="IPR031304">
    <property type="entry name" value="SLT_2"/>
</dbReference>
<dbReference type="CDD" id="cd13399">
    <property type="entry name" value="Slt35-like"/>
    <property type="match status" value="1"/>
</dbReference>